<dbReference type="EMBL" id="KE124881">
    <property type="protein sequence ID" value="EPB75953.1"/>
    <property type="molecule type" value="Genomic_DNA"/>
</dbReference>
<reference evidence="6 7" key="1">
    <citation type="submission" date="2013-05" db="EMBL/GenBank/DDBJ databases">
        <title>Draft genome of the parasitic nematode Anyclostoma ceylanicum.</title>
        <authorList>
            <person name="Mitreva M."/>
        </authorList>
    </citation>
    <scope>NUCLEOTIDE SEQUENCE [LARGE SCALE GENOMIC DNA]</scope>
</reference>
<organism evidence="6 7">
    <name type="scientific">Ancylostoma ceylanicum</name>
    <dbReference type="NCBI Taxonomy" id="53326"/>
    <lineage>
        <taxon>Eukaryota</taxon>
        <taxon>Metazoa</taxon>
        <taxon>Ecdysozoa</taxon>
        <taxon>Nematoda</taxon>
        <taxon>Chromadorea</taxon>
        <taxon>Rhabditida</taxon>
        <taxon>Rhabditina</taxon>
        <taxon>Rhabditomorpha</taxon>
        <taxon>Strongyloidea</taxon>
        <taxon>Ancylostomatidae</taxon>
        <taxon>Ancylostomatinae</taxon>
        <taxon>Ancylostoma</taxon>
    </lineage>
</organism>
<evidence type="ECO:0000313" key="6">
    <source>
        <dbReference type="EMBL" id="EPB75953.1"/>
    </source>
</evidence>
<gene>
    <name evidence="6" type="ORF">ANCCEY_04971</name>
</gene>
<accession>A0A0D6LXM7</accession>
<dbReference type="Proteomes" id="UP000054495">
    <property type="component" value="Unassembled WGS sequence"/>
</dbReference>
<evidence type="ECO:0000256" key="3">
    <source>
        <dbReference type="ARBA" id="ARBA00022989"/>
    </source>
</evidence>
<sequence>MGSDLIPYAYKTFYILVTTIGMLGNALIIYATILSRRMMCIVVAPLQGLVYDVFSKTIMAVNIAILIIYALFIVLVKKWNVADGSMKSIYRSLIIISLTVVFGWSSTMLIVIAADAMHLSIDRYIINLLAGVFVTMATACNFFVYYTSRVSQRVRSNPPLKGIEEKTLAFVYNTKLCETNRLDILCCIEYEECT</sequence>
<evidence type="ECO:0008006" key="8">
    <source>
        <dbReference type="Google" id="ProtNLM"/>
    </source>
</evidence>
<feature type="transmembrane region" description="Helical" evidence="5">
    <location>
        <begin position="12"/>
        <end position="33"/>
    </location>
</feature>
<keyword evidence="4 5" id="KW-0472">Membrane</keyword>
<name>A0A0D6LXM7_9BILA</name>
<dbReference type="AlphaFoldDB" id="A0A0D6LXM7"/>
<dbReference type="GO" id="GO:0016020">
    <property type="term" value="C:membrane"/>
    <property type="evidence" value="ECO:0007669"/>
    <property type="project" value="UniProtKB-SubCell"/>
</dbReference>
<keyword evidence="3 5" id="KW-1133">Transmembrane helix</keyword>
<feature type="transmembrane region" description="Helical" evidence="5">
    <location>
        <begin position="88"/>
        <end position="112"/>
    </location>
</feature>
<keyword evidence="2 5" id="KW-0812">Transmembrane</keyword>
<dbReference type="InterPro" id="IPR000276">
    <property type="entry name" value="GPCR_Rhodpsn"/>
</dbReference>
<proteinExistence type="predicted"/>
<evidence type="ECO:0000256" key="2">
    <source>
        <dbReference type="ARBA" id="ARBA00022692"/>
    </source>
</evidence>
<evidence type="ECO:0000256" key="5">
    <source>
        <dbReference type="SAM" id="Phobius"/>
    </source>
</evidence>
<feature type="transmembrane region" description="Helical" evidence="5">
    <location>
        <begin position="53"/>
        <end position="76"/>
    </location>
</feature>
<evidence type="ECO:0000256" key="1">
    <source>
        <dbReference type="ARBA" id="ARBA00004370"/>
    </source>
</evidence>
<dbReference type="InterPro" id="IPR019424">
    <property type="entry name" value="7TM_GPCR_Srsx"/>
</dbReference>
<evidence type="ECO:0000313" key="7">
    <source>
        <dbReference type="Proteomes" id="UP000054495"/>
    </source>
</evidence>
<dbReference type="GO" id="GO:0004930">
    <property type="term" value="F:G protein-coupled receptor activity"/>
    <property type="evidence" value="ECO:0007669"/>
    <property type="project" value="InterPro"/>
</dbReference>
<dbReference type="SMART" id="SM01381">
    <property type="entry name" value="7TM_GPCR_Srsx"/>
    <property type="match status" value="1"/>
</dbReference>
<feature type="transmembrane region" description="Helical" evidence="5">
    <location>
        <begin position="124"/>
        <end position="146"/>
    </location>
</feature>
<keyword evidence="7" id="KW-1185">Reference proteome</keyword>
<evidence type="ECO:0000256" key="4">
    <source>
        <dbReference type="ARBA" id="ARBA00023136"/>
    </source>
</evidence>
<dbReference type="Pfam" id="PF10320">
    <property type="entry name" value="7TM_GPCR_Srsx"/>
    <property type="match status" value="1"/>
</dbReference>
<comment type="subcellular location">
    <subcellularLocation>
        <location evidence="1">Membrane</location>
    </subcellularLocation>
</comment>
<protein>
    <recommendedName>
        <fullName evidence="8">G-protein coupled receptors family 1 profile domain-containing protein</fullName>
    </recommendedName>
</protein>